<gene>
    <name evidence="1" type="ORF">BRAD3257_6351</name>
</gene>
<sequence length="914" mass="101474">MIPSWAYLDENDRSVFRAALAFLDNRLAEPSTIDWAVRLGRDRRIERAAIENLLSSQRADVANEPWATTWRLIEESWSERPVESGASTAIYEIQRRLRSGDRSGAIVSAIVDLVAPRLKVEALTSSFRQFAKVPRRPKTFRQLVSAGLTSGEVVDLDVLELEKLDDVPFLTALANALDRAVDHGLDIGRRIGWDGQHRLWQLGDLSRVNYVVRSRRTVDGQDDPDAYHHGIAPAVKLLYEVVTRIGELIREQELSFVRRWKLTNTPVHIRLWAAAARNPKVASAAEFSAFMLALDDSRFWDLHGYPEIAELRAARFGELGAEAQATLTARLRKGPPRSFWPKKAEPEKVKIGRLYWALRELKRIDLANGNLPQNVKAWLDAEIGKFPDLIGMSADEGLPEGVTVKDVVSSPDDRYDALEGLARLRALETALASAGERWSDDPAGRADDWLRQPTKVALILNDLEQAERGGDEFPRVWNRFGWAHSPTRPEPVDASAQDFQNEADRVLALLAQLSERTLSIAIEGISSWLDHWRKHVVVSADGLAVWLKVWPLAVTATNNQAESEDGANLSVAATIVDNDREPTDIDTLNTPVGKLVGVFLAACPSLNQVPSPFEAGAAARQMRDVLITADGLSGLITRHRLIEGLPYFLRADRAWTEENLVTPLQKGDGASLTLWRAVARATRFTDVLKFIGNAMAEKATDRRLGREVRGRLVFSLIVEALHALRENREPAVPNARVQQMVRTLDDEVRATAANAVQQFVKDLSSQAPRGGEPPSAAALFRTAAMPFFRGVWPQERSLATPGVSKALADLPATSREAFADAVEVIERFLVPFECWSMLDYGLYGDEGESKKLSMIDDEVKANALLRLLDHTIGTSEGAVIPYDLTDALDQIRTVAPHLVDSVGYRRLSTAARRV</sequence>
<dbReference type="RefSeq" id="WP_122404663.1">
    <property type="nucleotide sequence ID" value="NZ_LS398110.1"/>
</dbReference>
<dbReference type="Proteomes" id="UP000246085">
    <property type="component" value="Chromosome BRAD3257"/>
</dbReference>
<evidence type="ECO:0000313" key="1">
    <source>
        <dbReference type="EMBL" id="SPP97247.1"/>
    </source>
</evidence>
<name>A0A2U3Q770_9BRAD</name>
<protein>
    <submittedName>
        <fullName evidence="1">Uncharacterized protein</fullName>
    </submittedName>
</protein>
<dbReference type="AlphaFoldDB" id="A0A2U3Q770"/>
<organism evidence="1 2">
    <name type="scientific">Bradyrhizobium vignae</name>
    <dbReference type="NCBI Taxonomy" id="1549949"/>
    <lineage>
        <taxon>Bacteria</taxon>
        <taxon>Pseudomonadati</taxon>
        <taxon>Pseudomonadota</taxon>
        <taxon>Alphaproteobacteria</taxon>
        <taxon>Hyphomicrobiales</taxon>
        <taxon>Nitrobacteraceae</taxon>
        <taxon>Bradyrhizobium</taxon>
    </lineage>
</organism>
<dbReference type="KEGG" id="bvz:BRAD3257_6351"/>
<evidence type="ECO:0000313" key="2">
    <source>
        <dbReference type="Proteomes" id="UP000246085"/>
    </source>
</evidence>
<dbReference type="EMBL" id="LS398110">
    <property type="protein sequence ID" value="SPP97247.1"/>
    <property type="molecule type" value="Genomic_DNA"/>
</dbReference>
<proteinExistence type="predicted"/>
<accession>A0A2U3Q770</accession>
<reference evidence="1 2" key="1">
    <citation type="submission" date="2018-03" db="EMBL/GenBank/DDBJ databases">
        <authorList>
            <person name="Gully D."/>
        </authorList>
    </citation>
    <scope>NUCLEOTIDE SEQUENCE [LARGE SCALE GENOMIC DNA]</scope>
    <source>
        <strain evidence="1">ORS3257</strain>
    </source>
</reference>